<evidence type="ECO:0000313" key="3">
    <source>
        <dbReference type="EMBL" id="SFG70549.1"/>
    </source>
</evidence>
<protein>
    <recommendedName>
        <fullName evidence="5">DUF3109 family protein</fullName>
    </recommendedName>
</protein>
<accession>A0A1I2U2B0</accession>
<evidence type="ECO:0000313" key="4">
    <source>
        <dbReference type="Proteomes" id="UP000199065"/>
    </source>
</evidence>
<feature type="region of interest" description="Disordered" evidence="2">
    <location>
        <begin position="1"/>
        <end position="37"/>
    </location>
</feature>
<gene>
    <name evidence="3" type="ORF">SAMN05660282_01677</name>
</gene>
<dbReference type="EMBL" id="FOPJ01000011">
    <property type="protein sequence ID" value="SFG70549.1"/>
    <property type="molecule type" value="Genomic_DNA"/>
</dbReference>
<dbReference type="STRING" id="185761.SAMN05660282_01677"/>
<feature type="compositionally biased region" description="Low complexity" evidence="2">
    <location>
        <begin position="8"/>
        <end position="28"/>
    </location>
</feature>
<dbReference type="InterPro" id="IPR021458">
    <property type="entry name" value="Rv0495c"/>
</dbReference>
<name>A0A1I2U2B0_9CORY</name>
<keyword evidence="4" id="KW-1185">Reference proteome</keyword>
<dbReference type="Proteomes" id="UP000199065">
    <property type="component" value="Unassembled WGS sequence"/>
</dbReference>
<evidence type="ECO:0000256" key="1">
    <source>
        <dbReference type="ARBA" id="ARBA00093770"/>
    </source>
</evidence>
<evidence type="ECO:0008006" key="5">
    <source>
        <dbReference type="Google" id="ProtNLM"/>
    </source>
</evidence>
<dbReference type="Pfam" id="PF11307">
    <property type="entry name" value="DUF3109"/>
    <property type="match status" value="1"/>
</dbReference>
<organism evidence="3 4">
    <name type="scientific">Corynebacterium spheniscorum</name>
    <dbReference type="NCBI Taxonomy" id="185761"/>
    <lineage>
        <taxon>Bacteria</taxon>
        <taxon>Bacillati</taxon>
        <taxon>Actinomycetota</taxon>
        <taxon>Actinomycetes</taxon>
        <taxon>Mycobacteriales</taxon>
        <taxon>Corynebacteriaceae</taxon>
        <taxon>Corynebacterium</taxon>
    </lineage>
</organism>
<reference evidence="3 4" key="1">
    <citation type="submission" date="2016-10" db="EMBL/GenBank/DDBJ databases">
        <authorList>
            <person name="de Groot N.N."/>
        </authorList>
    </citation>
    <scope>NUCLEOTIDE SEQUENCE [LARGE SCALE GENOMIC DNA]</scope>
    <source>
        <strain>J11</strain>
        <strain evidence="4">PG 39</strain>
    </source>
</reference>
<comment type="similarity">
    <text evidence="1">Belongs to the Rv0495c family.</text>
</comment>
<proteinExistence type="inferred from homology"/>
<dbReference type="AlphaFoldDB" id="A0A1I2U2B0"/>
<sequence length="325" mass="35619">MNCPLPRPQEAAAEAAAQAPGGTEQAPGAAPPTLPGSGIVNLGFPASSPAAASIRAGREVPPDFPREWFEFTNPEDPEHLFSIDLTWLESHWACGFGTPRCLGIDAANPSVGCCNHGAYLADEEDREQLLDAVKRMPASFWELRPAAVDEFLVDEDPIELEPWLEWDELDGDDGEPEPALKTVVHEGACIFANRGIDPRFTPGCALHQWALAAEEELTIVKPEVCWQLPLRRVEAYEETPDGREILRTTIGEYDRRGWGNGGEDFDWYCSGAPGCHTSSQPLWQSQETELRALMGDAAYEVLAAHCRRRAEVGAQLLRPHPAGMV</sequence>
<evidence type="ECO:0000256" key="2">
    <source>
        <dbReference type="SAM" id="MobiDB-lite"/>
    </source>
</evidence>